<keyword evidence="4" id="KW-1185">Reference proteome</keyword>
<evidence type="ECO:0000256" key="2">
    <source>
        <dbReference type="SAM" id="SignalP"/>
    </source>
</evidence>
<dbReference type="AlphaFoldDB" id="A0A846M5R8"/>
<gene>
    <name evidence="3" type="ORF">FHS54_002576</name>
</gene>
<name>A0A846M5R8_9SPHN</name>
<dbReference type="RefSeq" id="WP_341785968.1">
    <property type="nucleotide sequence ID" value="NZ_JAASQR010000003.1"/>
</dbReference>
<proteinExistence type="predicted"/>
<comment type="caution">
    <text evidence="3">The sequence shown here is derived from an EMBL/GenBank/DDBJ whole genome shotgun (WGS) entry which is preliminary data.</text>
</comment>
<evidence type="ECO:0000313" key="4">
    <source>
        <dbReference type="Proteomes" id="UP000576821"/>
    </source>
</evidence>
<feature type="region of interest" description="Disordered" evidence="1">
    <location>
        <begin position="20"/>
        <end position="46"/>
    </location>
</feature>
<protein>
    <recommendedName>
        <fullName evidence="5">Lipoprotein</fullName>
    </recommendedName>
</protein>
<dbReference type="EMBL" id="JAASQR010000003">
    <property type="protein sequence ID" value="NIJ17587.1"/>
    <property type="molecule type" value="Genomic_DNA"/>
</dbReference>
<feature type="compositionally biased region" description="Pro residues" evidence="1">
    <location>
        <begin position="23"/>
        <end position="46"/>
    </location>
</feature>
<reference evidence="3 4" key="1">
    <citation type="submission" date="2020-03" db="EMBL/GenBank/DDBJ databases">
        <title>Genomic Encyclopedia of Type Strains, Phase IV (KMG-IV): sequencing the most valuable type-strain genomes for metagenomic binning, comparative biology and taxonomic classification.</title>
        <authorList>
            <person name="Goeker M."/>
        </authorList>
    </citation>
    <scope>NUCLEOTIDE SEQUENCE [LARGE SCALE GENOMIC DNA]</scope>
    <source>
        <strain evidence="3 4">DSM 21299</strain>
    </source>
</reference>
<feature type="signal peptide" evidence="2">
    <location>
        <begin position="1"/>
        <end position="19"/>
    </location>
</feature>
<organism evidence="3 4">
    <name type="scientific">Sphingobium vermicomposti</name>
    <dbReference type="NCBI Taxonomy" id="529005"/>
    <lineage>
        <taxon>Bacteria</taxon>
        <taxon>Pseudomonadati</taxon>
        <taxon>Pseudomonadota</taxon>
        <taxon>Alphaproteobacteria</taxon>
        <taxon>Sphingomonadales</taxon>
        <taxon>Sphingomonadaceae</taxon>
        <taxon>Sphingobium</taxon>
    </lineage>
</organism>
<evidence type="ECO:0008006" key="5">
    <source>
        <dbReference type="Google" id="ProtNLM"/>
    </source>
</evidence>
<feature type="chain" id="PRO_5032574010" description="Lipoprotein" evidence="2">
    <location>
        <begin position="20"/>
        <end position="173"/>
    </location>
</feature>
<dbReference type="Proteomes" id="UP000576821">
    <property type="component" value="Unassembled WGS sequence"/>
</dbReference>
<keyword evidence="2" id="KW-0732">Signal</keyword>
<evidence type="ECO:0000313" key="3">
    <source>
        <dbReference type="EMBL" id="NIJ17587.1"/>
    </source>
</evidence>
<accession>A0A846M5R8</accession>
<evidence type="ECO:0000256" key="1">
    <source>
        <dbReference type="SAM" id="MobiDB-lite"/>
    </source>
</evidence>
<sequence length="173" mass="17873">MTTATFASLTLLLASCVGAPDQPTSPAPSQRPAPVPAPAPAPPPAAPVEWQYRPTTPGNWTYRAESTGSVASFGAPGTAALVTMRCNVAARQVSVARAGAGKGLLTVRTSYGATNWPAAATPTAVVATRTATDATLDQIAYSRGHFALEAQGVDMLILPAWAEVSRVIEDCRR</sequence>